<evidence type="ECO:0000256" key="5">
    <source>
        <dbReference type="PROSITE-ProRule" id="PRU00276"/>
    </source>
</evidence>
<feature type="region of interest" description="Disordered" evidence="6">
    <location>
        <begin position="279"/>
        <end position="306"/>
    </location>
</feature>
<protein>
    <submittedName>
        <fullName evidence="8">Putative tick metalloprotease</fullName>
    </submittedName>
</protein>
<feature type="domain" description="Peptidase M12B" evidence="7">
    <location>
        <begin position="1"/>
        <end position="197"/>
    </location>
</feature>
<dbReference type="GO" id="GO:0046872">
    <property type="term" value="F:metal ion binding"/>
    <property type="evidence" value="ECO:0007669"/>
    <property type="project" value="UniProtKB-KW"/>
</dbReference>
<name>V5H410_IXORI</name>
<evidence type="ECO:0000256" key="3">
    <source>
        <dbReference type="ARBA" id="ARBA00022833"/>
    </source>
</evidence>
<proteinExistence type="evidence at transcript level"/>
<dbReference type="PANTHER" id="PTHR11905:SF159">
    <property type="entry name" value="ADAM METALLOPROTEASE"/>
    <property type="match status" value="1"/>
</dbReference>
<feature type="active site" evidence="5">
    <location>
        <position position="127"/>
    </location>
</feature>
<evidence type="ECO:0000313" key="8">
    <source>
        <dbReference type="EMBL" id="JAB71729.1"/>
    </source>
</evidence>
<organism evidence="8">
    <name type="scientific">Ixodes ricinus</name>
    <name type="common">Common tick</name>
    <name type="synonym">Acarus ricinus</name>
    <dbReference type="NCBI Taxonomy" id="34613"/>
    <lineage>
        <taxon>Eukaryota</taxon>
        <taxon>Metazoa</taxon>
        <taxon>Ecdysozoa</taxon>
        <taxon>Arthropoda</taxon>
        <taxon>Chelicerata</taxon>
        <taxon>Arachnida</taxon>
        <taxon>Acari</taxon>
        <taxon>Parasitiformes</taxon>
        <taxon>Ixodida</taxon>
        <taxon>Ixodoidea</taxon>
        <taxon>Ixodidae</taxon>
        <taxon>Ixodinae</taxon>
        <taxon>Ixodes</taxon>
    </lineage>
</organism>
<evidence type="ECO:0000259" key="7">
    <source>
        <dbReference type="PROSITE" id="PS50215"/>
    </source>
</evidence>
<dbReference type="GO" id="GO:0006509">
    <property type="term" value="P:membrane protein ectodomain proteolysis"/>
    <property type="evidence" value="ECO:0007669"/>
    <property type="project" value="TreeGrafter"/>
</dbReference>
<feature type="compositionally biased region" description="Low complexity" evidence="6">
    <location>
        <begin position="291"/>
        <end position="304"/>
    </location>
</feature>
<accession>V5H410</accession>
<dbReference type="PROSITE" id="PS50215">
    <property type="entry name" value="ADAM_MEPRO"/>
    <property type="match status" value="1"/>
</dbReference>
<comment type="caution">
    <text evidence="5">Lacks conserved residue(s) required for the propagation of feature annotation.</text>
</comment>
<reference evidence="8" key="1">
    <citation type="journal article" date="2015" name="Sci. Rep.">
        <title>Tissue- and time-dependent transcription in Ixodes ricinus salivary glands and midguts when blood feeding on the vertebrate host.</title>
        <authorList>
            <person name="Kotsyfakis M."/>
            <person name="Schwarz A."/>
            <person name="Erhart J."/>
            <person name="Ribeiro J.M."/>
        </authorList>
    </citation>
    <scope>NUCLEOTIDE SEQUENCE</scope>
    <source>
        <tissue evidence="8">Salivary gland and midgut</tissue>
    </source>
</reference>
<dbReference type="SUPFAM" id="SSF55486">
    <property type="entry name" value="Metalloproteases ('zincins'), catalytic domain"/>
    <property type="match status" value="1"/>
</dbReference>
<dbReference type="InterPro" id="IPR024079">
    <property type="entry name" value="MetalloPept_cat_dom_sf"/>
</dbReference>
<dbReference type="PANTHER" id="PTHR11905">
    <property type="entry name" value="ADAM A DISINTEGRIN AND METALLOPROTEASE DOMAIN"/>
    <property type="match status" value="1"/>
</dbReference>
<evidence type="ECO:0000256" key="2">
    <source>
        <dbReference type="ARBA" id="ARBA00022801"/>
    </source>
</evidence>
<keyword evidence="3 5" id="KW-0862">Zinc</keyword>
<dbReference type="Gene3D" id="3.40.390.10">
    <property type="entry name" value="Collagenase (Catalytic Domain)"/>
    <property type="match status" value="1"/>
</dbReference>
<feature type="binding site" evidence="5">
    <location>
        <position position="130"/>
    </location>
    <ligand>
        <name>Zn(2+)</name>
        <dbReference type="ChEBI" id="CHEBI:29105"/>
        <note>catalytic</note>
    </ligand>
</feature>
<feature type="binding site" evidence="5">
    <location>
        <position position="136"/>
    </location>
    <ligand>
        <name>Zn(2+)</name>
        <dbReference type="ChEBI" id="CHEBI:29105"/>
        <note>catalytic</note>
    </ligand>
</feature>
<dbReference type="GO" id="GO:0004222">
    <property type="term" value="F:metalloendopeptidase activity"/>
    <property type="evidence" value="ECO:0007669"/>
    <property type="project" value="InterPro"/>
</dbReference>
<dbReference type="Gene3D" id="3.40.1620.60">
    <property type="match status" value="1"/>
</dbReference>
<evidence type="ECO:0000256" key="1">
    <source>
        <dbReference type="ARBA" id="ARBA00022670"/>
    </source>
</evidence>
<dbReference type="EMBL" id="GANP01012739">
    <property type="protein sequence ID" value="JAB71729.1"/>
    <property type="molecule type" value="mRNA"/>
</dbReference>
<keyword evidence="4 8" id="KW-0482">Metalloprotease</keyword>
<feature type="binding site" evidence="5">
    <location>
        <position position="126"/>
    </location>
    <ligand>
        <name>Zn(2+)</name>
        <dbReference type="ChEBI" id="CHEBI:29105"/>
        <note>catalytic</note>
    </ligand>
</feature>
<dbReference type="Pfam" id="PF01421">
    <property type="entry name" value="Reprolysin"/>
    <property type="match status" value="1"/>
</dbReference>
<sequence>MRYAVMTNPRVQFVLVGVATLTGMDSITEVVVDRDDLRPHTHRKKYALSEKTLENLAEAVYTNKIKAVADLTVLVTSLDFADYENGQLSNTVLGVAYLGGMCSIRLRAAETEDTPGTYSMVPILVHELGHSLGMVHDGDKAVYSTARYKHHVCNARDGYIMAPTAHGARNGQWSSCSVEHLRGFLGTLKQACFEMLSANHYQINMTRLPGADITKQQLCEKTYSSFKGMTVHPQSLNAADCRIWCCPHDYNRKCLQAHLTDGMECKQGFHCVKHQCVKKGTHQPSRPAPPTRYTTRPTTTTTTRRTQRTRRFWWPSWWNLRQDRTNPGSKSISHSGMDSV</sequence>
<evidence type="ECO:0000256" key="4">
    <source>
        <dbReference type="ARBA" id="ARBA00023049"/>
    </source>
</evidence>
<keyword evidence="2" id="KW-0378">Hydrolase</keyword>
<evidence type="ECO:0000256" key="6">
    <source>
        <dbReference type="SAM" id="MobiDB-lite"/>
    </source>
</evidence>
<dbReference type="AlphaFoldDB" id="V5H410"/>
<dbReference type="InterPro" id="IPR001590">
    <property type="entry name" value="Peptidase_M12B"/>
</dbReference>
<keyword evidence="1 8" id="KW-0645">Protease</keyword>
<keyword evidence="5" id="KW-0479">Metal-binding</keyword>